<name>A0A1H5ZFP3_9EURY</name>
<dbReference type="AlphaFoldDB" id="A0A1H5ZFP3"/>
<accession>A0A1H5ZFP3</accession>
<evidence type="ECO:0000313" key="2">
    <source>
        <dbReference type="Proteomes" id="UP000236740"/>
    </source>
</evidence>
<protein>
    <submittedName>
        <fullName evidence="1">Uncharacterized protein</fullName>
    </submittedName>
</protein>
<dbReference type="EMBL" id="FNVN01000002">
    <property type="protein sequence ID" value="SEG34910.1"/>
    <property type="molecule type" value="Genomic_DNA"/>
</dbReference>
<keyword evidence="2" id="KW-1185">Reference proteome</keyword>
<dbReference type="Proteomes" id="UP000236740">
    <property type="component" value="Unassembled WGS sequence"/>
</dbReference>
<sequence>MHFTNIGDILSMQLDYIGVGLLGMALGIIGKTILKRLSNDLYDAISDVFSEKRLSDEELLYRTREIQRDIRHLIQDFEPESVDLDVALMLDDRSKQENYKEHIRQTEEEEKQRKALSNEYKRDFGSDVELIISEYKIRGYDVETLERYHRNPVNPISMRLVTNELDQLKASLERDTDPSTSP</sequence>
<organism evidence="1 2">
    <name type="scientific">Halobellus limi</name>
    <dbReference type="NCBI Taxonomy" id="699433"/>
    <lineage>
        <taxon>Archaea</taxon>
        <taxon>Methanobacteriati</taxon>
        <taxon>Methanobacteriota</taxon>
        <taxon>Stenosarchaea group</taxon>
        <taxon>Halobacteria</taxon>
        <taxon>Halobacteriales</taxon>
        <taxon>Haloferacaceae</taxon>
        <taxon>Halobellus</taxon>
    </lineage>
</organism>
<reference evidence="1 2" key="1">
    <citation type="submission" date="2016-10" db="EMBL/GenBank/DDBJ databases">
        <authorList>
            <person name="de Groot N.N."/>
        </authorList>
    </citation>
    <scope>NUCLEOTIDE SEQUENCE [LARGE SCALE GENOMIC DNA]</scope>
    <source>
        <strain evidence="1 2">CGMCC 1.10331</strain>
    </source>
</reference>
<proteinExistence type="predicted"/>
<gene>
    <name evidence="1" type="ORF">SAMN04488133_1972</name>
</gene>
<evidence type="ECO:0000313" key="1">
    <source>
        <dbReference type="EMBL" id="SEG34910.1"/>
    </source>
</evidence>